<name>A0A0B2UXN2_TOXCA</name>
<comment type="caution">
    <text evidence="2">The sequence shown here is derived from an EMBL/GenBank/DDBJ whole genome shotgun (WGS) entry which is preliminary data.</text>
</comment>
<accession>A0A0B2UXN2</accession>
<protein>
    <recommendedName>
        <fullName evidence="4">Col_cuticle_N domain-containing protein</fullName>
    </recommendedName>
</protein>
<evidence type="ECO:0000313" key="2">
    <source>
        <dbReference type="EMBL" id="KHN75786.1"/>
    </source>
</evidence>
<keyword evidence="1" id="KW-0812">Transmembrane</keyword>
<organism evidence="2 3">
    <name type="scientific">Toxocara canis</name>
    <name type="common">Canine roundworm</name>
    <dbReference type="NCBI Taxonomy" id="6265"/>
    <lineage>
        <taxon>Eukaryota</taxon>
        <taxon>Metazoa</taxon>
        <taxon>Ecdysozoa</taxon>
        <taxon>Nematoda</taxon>
        <taxon>Chromadorea</taxon>
        <taxon>Rhabditida</taxon>
        <taxon>Spirurina</taxon>
        <taxon>Ascaridomorpha</taxon>
        <taxon>Ascaridoidea</taxon>
        <taxon>Toxocaridae</taxon>
        <taxon>Toxocara</taxon>
    </lineage>
</organism>
<evidence type="ECO:0008006" key="4">
    <source>
        <dbReference type="Google" id="ProtNLM"/>
    </source>
</evidence>
<keyword evidence="1" id="KW-0472">Membrane</keyword>
<sequence length="88" mass="10028">MVELECRNSMKEAKPGLLMTSIVICILFSLCLILVSSYLLAIVLTEARDDVIVAEEKTHEVMDAILSCMIPTRILNEIKSECEKRYRH</sequence>
<keyword evidence="1" id="KW-1133">Transmembrane helix</keyword>
<proteinExistence type="predicted"/>
<dbReference type="EMBL" id="JPKZ01002625">
    <property type="protein sequence ID" value="KHN75786.1"/>
    <property type="molecule type" value="Genomic_DNA"/>
</dbReference>
<evidence type="ECO:0000313" key="3">
    <source>
        <dbReference type="Proteomes" id="UP000031036"/>
    </source>
</evidence>
<keyword evidence="3" id="KW-1185">Reference proteome</keyword>
<dbReference type="Proteomes" id="UP000031036">
    <property type="component" value="Unassembled WGS sequence"/>
</dbReference>
<reference evidence="2 3" key="1">
    <citation type="submission" date="2014-11" db="EMBL/GenBank/DDBJ databases">
        <title>Genetic blueprint of the zoonotic pathogen Toxocara canis.</title>
        <authorList>
            <person name="Zhu X.-Q."/>
            <person name="Korhonen P.K."/>
            <person name="Cai H."/>
            <person name="Young N.D."/>
            <person name="Nejsum P."/>
            <person name="von Samson-Himmelstjerna G."/>
            <person name="Boag P.R."/>
            <person name="Tan P."/>
            <person name="Li Q."/>
            <person name="Min J."/>
            <person name="Yang Y."/>
            <person name="Wang X."/>
            <person name="Fang X."/>
            <person name="Hall R.S."/>
            <person name="Hofmann A."/>
            <person name="Sternberg P.W."/>
            <person name="Jex A.R."/>
            <person name="Gasser R.B."/>
        </authorList>
    </citation>
    <scope>NUCLEOTIDE SEQUENCE [LARGE SCALE GENOMIC DNA]</scope>
    <source>
        <strain evidence="2">PN_DK_2014</strain>
    </source>
</reference>
<dbReference type="AlphaFoldDB" id="A0A0B2UXN2"/>
<feature type="transmembrane region" description="Helical" evidence="1">
    <location>
        <begin position="17"/>
        <end position="44"/>
    </location>
</feature>
<gene>
    <name evidence="2" type="ORF">Tcan_01869</name>
</gene>
<evidence type="ECO:0000256" key="1">
    <source>
        <dbReference type="SAM" id="Phobius"/>
    </source>
</evidence>